<evidence type="ECO:0000256" key="9">
    <source>
        <dbReference type="ARBA" id="ARBA00023288"/>
    </source>
</evidence>
<dbReference type="EMBL" id="CAXHTB010000002">
    <property type="protein sequence ID" value="CAL0302258.1"/>
    <property type="molecule type" value="Genomic_DNA"/>
</dbReference>
<dbReference type="SMART" id="SM00239">
    <property type="entry name" value="C2"/>
    <property type="match status" value="2"/>
</dbReference>
<evidence type="ECO:0000313" key="12">
    <source>
        <dbReference type="Proteomes" id="UP001497480"/>
    </source>
</evidence>
<dbReference type="Proteomes" id="UP001497480">
    <property type="component" value="Unassembled WGS sequence"/>
</dbReference>
<dbReference type="GO" id="GO:0005886">
    <property type="term" value="C:plasma membrane"/>
    <property type="evidence" value="ECO:0007669"/>
    <property type="project" value="UniProtKB-SubCell"/>
</dbReference>
<comment type="similarity">
    <text evidence="2">Belongs to the copine family.</text>
</comment>
<dbReference type="InterPro" id="IPR045052">
    <property type="entry name" value="Copine"/>
</dbReference>
<proteinExistence type="inferred from homology"/>
<evidence type="ECO:0000256" key="2">
    <source>
        <dbReference type="ARBA" id="ARBA00009048"/>
    </source>
</evidence>
<dbReference type="CDD" id="cd04047">
    <property type="entry name" value="C2B_Copine"/>
    <property type="match status" value="1"/>
</dbReference>
<dbReference type="Pfam" id="PF07002">
    <property type="entry name" value="Copine"/>
    <property type="match status" value="1"/>
</dbReference>
<dbReference type="GO" id="GO:0071277">
    <property type="term" value="P:cellular response to calcium ion"/>
    <property type="evidence" value="ECO:0007669"/>
    <property type="project" value="TreeGrafter"/>
</dbReference>
<keyword evidence="8" id="KW-0472">Membrane</keyword>
<keyword evidence="12" id="KW-1185">Reference proteome</keyword>
<evidence type="ECO:0000256" key="5">
    <source>
        <dbReference type="ARBA" id="ARBA00022737"/>
    </source>
</evidence>
<gene>
    <name evidence="11" type="ORF">LLUT_LOCUS3318</name>
</gene>
<name>A0AAV1VZR2_LUPLU</name>
<dbReference type="InterPro" id="IPR010734">
    <property type="entry name" value="Copine_C"/>
</dbReference>
<dbReference type="CDD" id="cd04048">
    <property type="entry name" value="C2A_Copine"/>
    <property type="match status" value="1"/>
</dbReference>
<dbReference type="FunFam" id="2.60.40.150:FF:000186">
    <property type="entry name" value="Protein BONZAI 3"/>
    <property type="match status" value="1"/>
</dbReference>
<dbReference type="SMART" id="SM00327">
    <property type="entry name" value="VWA"/>
    <property type="match status" value="1"/>
</dbReference>
<reference evidence="11 12" key="1">
    <citation type="submission" date="2024-03" db="EMBL/GenBank/DDBJ databases">
        <authorList>
            <person name="Martinez-Hernandez J."/>
        </authorList>
    </citation>
    <scope>NUCLEOTIDE SEQUENCE [LARGE SCALE GENOMIC DNA]</scope>
</reference>
<evidence type="ECO:0000256" key="6">
    <source>
        <dbReference type="ARBA" id="ARBA00022821"/>
    </source>
</evidence>
<organism evidence="11 12">
    <name type="scientific">Lupinus luteus</name>
    <name type="common">European yellow lupine</name>
    <dbReference type="NCBI Taxonomy" id="3873"/>
    <lineage>
        <taxon>Eukaryota</taxon>
        <taxon>Viridiplantae</taxon>
        <taxon>Streptophyta</taxon>
        <taxon>Embryophyta</taxon>
        <taxon>Tracheophyta</taxon>
        <taxon>Spermatophyta</taxon>
        <taxon>Magnoliopsida</taxon>
        <taxon>eudicotyledons</taxon>
        <taxon>Gunneridae</taxon>
        <taxon>Pentapetalae</taxon>
        <taxon>rosids</taxon>
        <taxon>fabids</taxon>
        <taxon>Fabales</taxon>
        <taxon>Fabaceae</taxon>
        <taxon>Papilionoideae</taxon>
        <taxon>50 kb inversion clade</taxon>
        <taxon>genistoids sensu lato</taxon>
        <taxon>core genistoids</taxon>
        <taxon>Genisteae</taxon>
        <taxon>Lupinus</taxon>
    </lineage>
</organism>
<dbReference type="PANTHER" id="PTHR10857:SF120">
    <property type="entry name" value="PROTEIN BONZAI 3"/>
    <property type="match status" value="1"/>
</dbReference>
<keyword evidence="3" id="KW-1003">Cell membrane</keyword>
<evidence type="ECO:0000256" key="7">
    <source>
        <dbReference type="ARBA" id="ARBA00022837"/>
    </source>
</evidence>
<dbReference type="GO" id="GO:0046872">
    <property type="term" value="F:metal ion binding"/>
    <property type="evidence" value="ECO:0007669"/>
    <property type="project" value="UniProtKB-KW"/>
</dbReference>
<keyword evidence="5" id="KW-0677">Repeat</keyword>
<dbReference type="GO" id="GO:0005544">
    <property type="term" value="F:calcium-dependent phospholipid binding"/>
    <property type="evidence" value="ECO:0007669"/>
    <property type="project" value="InterPro"/>
</dbReference>
<dbReference type="InterPro" id="IPR000008">
    <property type="entry name" value="C2_dom"/>
</dbReference>
<evidence type="ECO:0000259" key="10">
    <source>
        <dbReference type="PROSITE" id="PS50004"/>
    </source>
</evidence>
<comment type="subcellular location">
    <subcellularLocation>
        <location evidence="1">Cell membrane</location>
        <topology evidence="1">Lipid-anchor</topology>
    </subcellularLocation>
</comment>
<keyword evidence="9" id="KW-0449">Lipoprotein</keyword>
<accession>A0AAV1VZR2</accession>
<sequence>MGGCFSDLRGGKEGVGIGMVEDDDNGGGGHNDAVHHFYMAQGFQQMFTQLQLSLSASNLLDRDIASKSDPMVVVYAKKKEGIVEELGRTEVILNCLNPQWIQKINVTFQFEIVQQLEFHVYDVDTQYHCIPTKALTLRDQDFIGMANCTLSEIVTKKSQSLTLRLQSKNGYSSSRNLGALNVHAEETISSRNAVEMIFHCTNLDNKDIFSKTDPFIRISRIVESGGSVPICKTEVIDNNLNPIWKPLCLSSKQFGSKENPLIIECFDFNSNGNHVLVGKMQKSILDLEKLNKEKIGANFVIQSSNHSKEKVLKGKLFVDQYCEIEQFSFIDYISSGFELNFMVAVDFTASNGNPYQPDSLHYIDVSGRLNSYQKAIMEVGEVIQFYDSDRLFPAWGFGGRTHSGTISHCFNLNGSSGGSEVEGIEGIMDAYTSALHNVTLAGPTLFGPIINMAAQMASHSLSSFNCIKYHVLLIITDGVVTDLQETIDALVKASDLPLSILIVGVGNADFKSMEVLDADNGHRLESSNGRIATRDIVQFVPMRDIQSGQISVVQALLEELPDQFLSFMRSKDIKPLPSHFPHPPSNH</sequence>
<evidence type="ECO:0000256" key="1">
    <source>
        <dbReference type="ARBA" id="ARBA00004193"/>
    </source>
</evidence>
<dbReference type="Gene3D" id="2.60.40.150">
    <property type="entry name" value="C2 domain"/>
    <property type="match status" value="2"/>
</dbReference>
<keyword evidence="4" id="KW-0479">Metal-binding</keyword>
<evidence type="ECO:0000256" key="3">
    <source>
        <dbReference type="ARBA" id="ARBA00022475"/>
    </source>
</evidence>
<protein>
    <recommendedName>
        <fullName evidence="10">C2 domain-containing protein</fullName>
    </recommendedName>
</protein>
<dbReference type="GO" id="GO:0006952">
    <property type="term" value="P:defense response"/>
    <property type="evidence" value="ECO:0007669"/>
    <property type="project" value="UniProtKB-KW"/>
</dbReference>
<dbReference type="InterPro" id="IPR037768">
    <property type="entry name" value="C2B_Copine"/>
</dbReference>
<comment type="caution">
    <text evidence="11">The sequence shown here is derived from an EMBL/GenBank/DDBJ whole genome shotgun (WGS) entry which is preliminary data.</text>
</comment>
<feature type="domain" description="C2" evidence="10">
    <location>
        <begin position="28"/>
        <end position="163"/>
    </location>
</feature>
<dbReference type="CDD" id="cd01459">
    <property type="entry name" value="vWA_copine_like"/>
    <property type="match status" value="1"/>
</dbReference>
<dbReference type="SUPFAM" id="SSF53300">
    <property type="entry name" value="vWA-like"/>
    <property type="match status" value="1"/>
</dbReference>
<dbReference type="FunFam" id="2.60.40.150:FF:000168">
    <property type="entry name" value="Protein BONZAI 1"/>
    <property type="match status" value="1"/>
</dbReference>
<keyword evidence="7" id="KW-0106">Calcium</keyword>
<dbReference type="InterPro" id="IPR002035">
    <property type="entry name" value="VWF_A"/>
</dbReference>
<evidence type="ECO:0000256" key="4">
    <source>
        <dbReference type="ARBA" id="ARBA00022723"/>
    </source>
</evidence>
<dbReference type="PROSITE" id="PS50004">
    <property type="entry name" value="C2"/>
    <property type="match status" value="2"/>
</dbReference>
<dbReference type="InterPro" id="IPR036465">
    <property type="entry name" value="vWFA_dom_sf"/>
</dbReference>
<dbReference type="SUPFAM" id="SSF49562">
    <property type="entry name" value="C2 domain (Calcium/lipid-binding domain, CaLB)"/>
    <property type="match status" value="2"/>
</dbReference>
<feature type="domain" description="C2" evidence="10">
    <location>
        <begin position="174"/>
        <end position="301"/>
    </location>
</feature>
<dbReference type="Pfam" id="PF00168">
    <property type="entry name" value="C2"/>
    <property type="match status" value="2"/>
</dbReference>
<dbReference type="InterPro" id="IPR035892">
    <property type="entry name" value="C2_domain_sf"/>
</dbReference>
<dbReference type="AlphaFoldDB" id="A0AAV1VZR2"/>
<evidence type="ECO:0000313" key="11">
    <source>
        <dbReference type="EMBL" id="CAL0302258.1"/>
    </source>
</evidence>
<keyword evidence="6" id="KW-0611">Plant defense</keyword>
<dbReference type="PANTHER" id="PTHR10857">
    <property type="entry name" value="COPINE"/>
    <property type="match status" value="1"/>
</dbReference>
<evidence type="ECO:0000256" key="8">
    <source>
        <dbReference type="ARBA" id="ARBA00023136"/>
    </source>
</evidence>